<organism evidence="4">
    <name type="scientific">Brugia pahangi</name>
    <name type="common">Filarial nematode worm</name>
    <dbReference type="NCBI Taxonomy" id="6280"/>
    <lineage>
        <taxon>Eukaryota</taxon>
        <taxon>Metazoa</taxon>
        <taxon>Ecdysozoa</taxon>
        <taxon>Nematoda</taxon>
        <taxon>Chromadorea</taxon>
        <taxon>Rhabditida</taxon>
        <taxon>Spirurina</taxon>
        <taxon>Spiruromorpha</taxon>
        <taxon>Filarioidea</taxon>
        <taxon>Onchocercidae</taxon>
        <taxon>Brugia</taxon>
    </lineage>
</organism>
<reference evidence="2 3" key="2">
    <citation type="submission" date="2018-11" db="EMBL/GenBank/DDBJ databases">
        <authorList>
            <consortium name="Pathogen Informatics"/>
        </authorList>
    </citation>
    <scope>NUCLEOTIDE SEQUENCE [LARGE SCALE GENOMIC DNA]</scope>
</reference>
<feature type="compositionally biased region" description="Acidic residues" evidence="1">
    <location>
        <begin position="1"/>
        <end position="10"/>
    </location>
</feature>
<evidence type="ECO:0000313" key="4">
    <source>
        <dbReference type="WBParaSite" id="BPAG_0000750101-mRNA-1"/>
    </source>
</evidence>
<proteinExistence type="predicted"/>
<evidence type="ECO:0000313" key="3">
    <source>
        <dbReference type="Proteomes" id="UP000278627"/>
    </source>
</evidence>
<gene>
    <name evidence="2" type="ORF">BPAG_LOCUS7464</name>
</gene>
<feature type="region of interest" description="Disordered" evidence="1">
    <location>
        <begin position="1"/>
        <end position="29"/>
    </location>
</feature>
<sequence>MMFGNNEDELFSTTTPLAPNGEASENYTTDFPPRNIFQKLAIINKNSIIYKLVNFRTVHAFQLFKLNLQKKKKQILQGSSPSHSLICCSC</sequence>
<protein>
    <submittedName>
        <fullName evidence="4">Sema domain-containing protein</fullName>
    </submittedName>
</protein>
<reference evidence="4" key="1">
    <citation type="submission" date="2017-02" db="UniProtKB">
        <authorList>
            <consortium name="WormBaseParasite"/>
        </authorList>
    </citation>
    <scope>IDENTIFICATION</scope>
</reference>
<dbReference type="AlphaFoldDB" id="A0A0N4TH13"/>
<dbReference type="WBParaSite" id="BPAG_0000750101-mRNA-1">
    <property type="protein sequence ID" value="BPAG_0000750101-mRNA-1"/>
    <property type="gene ID" value="BPAG_0000750101"/>
</dbReference>
<evidence type="ECO:0000313" key="2">
    <source>
        <dbReference type="EMBL" id="VDN88650.1"/>
    </source>
</evidence>
<name>A0A0N4TH13_BRUPA</name>
<feature type="compositionally biased region" description="Polar residues" evidence="1">
    <location>
        <begin position="11"/>
        <end position="29"/>
    </location>
</feature>
<keyword evidence="3" id="KW-1185">Reference proteome</keyword>
<evidence type="ECO:0000256" key="1">
    <source>
        <dbReference type="SAM" id="MobiDB-lite"/>
    </source>
</evidence>
<dbReference type="Proteomes" id="UP000278627">
    <property type="component" value="Unassembled WGS sequence"/>
</dbReference>
<dbReference type="EMBL" id="UZAD01008505">
    <property type="protein sequence ID" value="VDN88650.1"/>
    <property type="molecule type" value="Genomic_DNA"/>
</dbReference>
<accession>A0A0N4TH13</accession>